<dbReference type="EMBL" id="LR877167">
    <property type="protein sequence ID" value="CAD2221833.1"/>
    <property type="molecule type" value="Genomic_DNA"/>
</dbReference>
<reference evidence="2 3" key="1">
    <citation type="submission" date="2020-08" db="EMBL/GenBank/DDBJ databases">
        <authorList>
            <person name="Newling K."/>
            <person name="Davey J."/>
            <person name="Forrester S."/>
        </authorList>
    </citation>
    <scope>NUCLEOTIDE SEQUENCE [LARGE SCALE GENOMIC DNA]</scope>
    <source>
        <strain evidence="3">Crithidia deanei Carvalho (ATCC PRA-265)</strain>
    </source>
</reference>
<keyword evidence="3" id="KW-1185">Reference proteome</keyword>
<comment type="similarity">
    <text evidence="1">Belongs to the protease inhibitor I11 (ecotin) family.</text>
</comment>
<dbReference type="Gene3D" id="2.60.40.550">
    <property type="entry name" value="Ecotin"/>
    <property type="match status" value="1"/>
</dbReference>
<dbReference type="InterPro" id="IPR036198">
    <property type="entry name" value="Ecotin_sf"/>
</dbReference>
<dbReference type="PANTHER" id="PTHR35890">
    <property type="match status" value="1"/>
</dbReference>
<sequence>MAYTKIEVDYPEPAAGEKRVTFVLDPVDRQFEENNCRLQLIPGRVVEMTKVEAFNINILGGEVQELALSSGHTCYKVALQEHMASTRMMLPGDDDGEKVRRFVPMVNAPVYKYNSKYPVVAYIPENAELRYSVWTGSEMITAAQE</sequence>
<evidence type="ECO:0000313" key="2">
    <source>
        <dbReference type="EMBL" id="CAD2221833.1"/>
    </source>
</evidence>
<dbReference type="VEuPathDB" id="TriTrypDB:ADEAN_000936800"/>
<organism evidence="2 3">
    <name type="scientific">Angomonas deanei</name>
    <dbReference type="NCBI Taxonomy" id="59799"/>
    <lineage>
        <taxon>Eukaryota</taxon>
        <taxon>Discoba</taxon>
        <taxon>Euglenozoa</taxon>
        <taxon>Kinetoplastea</taxon>
        <taxon>Metakinetoplastina</taxon>
        <taxon>Trypanosomatida</taxon>
        <taxon>Trypanosomatidae</taxon>
        <taxon>Strigomonadinae</taxon>
        <taxon>Angomonas</taxon>
    </lineage>
</organism>
<evidence type="ECO:0000313" key="3">
    <source>
        <dbReference type="Proteomes" id="UP000515908"/>
    </source>
</evidence>
<dbReference type="Pfam" id="PF03974">
    <property type="entry name" value="Ecotin"/>
    <property type="match status" value="1"/>
</dbReference>
<protein>
    <submittedName>
        <fullName evidence="2">Ecotin, putative</fullName>
    </submittedName>
</protein>
<dbReference type="SUPFAM" id="SSF49772">
    <property type="entry name" value="Ecotin, trypsin inhibitor"/>
    <property type="match status" value="1"/>
</dbReference>
<gene>
    <name evidence="2" type="ORF">ADEAN_000936800</name>
</gene>
<dbReference type="InterPro" id="IPR005658">
    <property type="entry name" value="Prot_inh_ecotin"/>
</dbReference>
<proteinExistence type="inferred from homology"/>
<dbReference type="AlphaFoldDB" id="A0A7G2CTQ6"/>
<evidence type="ECO:0000256" key="1">
    <source>
        <dbReference type="ARBA" id="ARBA00010558"/>
    </source>
</evidence>
<dbReference type="PANTHER" id="PTHR35890:SF3">
    <property type="entry name" value="ECOTIN"/>
    <property type="match status" value="1"/>
</dbReference>
<accession>A0A7G2CTQ6</accession>
<dbReference type="Proteomes" id="UP000515908">
    <property type="component" value="Chromosome 23"/>
</dbReference>
<dbReference type="GO" id="GO:0004867">
    <property type="term" value="F:serine-type endopeptidase inhibitor activity"/>
    <property type="evidence" value="ECO:0007669"/>
    <property type="project" value="InterPro"/>
</dbReference>
<dbReference type="OrthoDB" id="271632at2759"/>
<name>A0A7G2CTQ6_9TRYP</name>